<sequence length="77" mass="8677">MPTNYCAACKKKTAHKAVMKRSPNDSASILQSFQQLMSQLVNGSGYYKLERRIICRVCNQENQVEAKPVMNQQANLA</sequence>
<accession>A0A9X3HYV1</accession>
<organism evidence="1 2">
    <name type="scientific">Vibrio qingdaonensis</name>
    <dbReference type="NCBI Taxonomy" id="2829491"/>
    <lineage>
        <taxon>Bacteria</taxon>
        <taxon>Pseudomonadati</taxon>
        <taxon>Pseudomonadota</taxon>
        <taxon>Gammaproteobacteria</taxon>
        <taxon>Vibrionales</taxon>
        <taxon>Vibrionaceae</taxon>
        <taxon>Vibrio</taxon>
    </lineage>
</organism>
<name>A0A9X3HYV1_9VIBR</name>
<dbReference type="EMBL" id="JAKRRY010000044">
    <property type="protein sequence ID" value="MCW8348668.1"/>
    <property type="molecule type" value="Genomic_DNA"/>
</dbReference>
<proteinExistence type="predicted"/>
<protein>
    <submittedName>
        <fullName evidence="1">Uncharacterized protein</fullName>
    </submittedName>
</protein>
<keyword evidence="2" id="KW-1185">Reference proteome</keyword>
<evidence type="ECO:0000313" key="1">
    <source>
        <dbReference type="EMBL" id="MCW8348668.1"/>
    </source>
</evidence>
<gene>
    <name evidence="1" type="ORF">MD535_22010</name>
</gene>
<dbReference type="RefSeq" id="WP_265677242.1">
    <property type="nucleotide sequence ID" value="NZ_JAKRRY010000044.1"/>
</dbReference>
<comment type="caution">
    <text evidence="1">The sequence shown here is derived from an EMBL/GenBank/DDBJ whole genome shotgun (WGS) entry which is preliminary data.</text>
</comment>
<evidence type="ECO:0000313" key="2">
    <source>
        <dbReference type="Proteomes" id="UP001155587"/>
    </source>
</evidence>
<dbReference type="AlphaFoldDB" id="A0A9X3HYV1"/>
<reference evidence="1" key="1">
    <citation type="submission" date="2022-02" db="EMBL/GenBank/DDBJ databases">
        <title>Vibrio sp. nov, a new bacterium isolated from seawater.</title>
        <authorList>
            <person name="Yuan Y."/>
        </authorList>
    </citation>
    <scope>NUCLEOTIDE SEQUENCE</scope>
    <source>
        <strain evidence="1">ZSDZ65</strain>
    </source>
</reference>
<dbReference type="Proteomes" id="UP001155587">
    <property type="component" value="Unassembled WGS sequence"/>
</dbReference>